<feature type="transmembrane region" description="Helical" evidence="6">
    <location>
        <begin position="12"/>
        <end position="35"/>
    </location>
</feature>
<comment type="caution">
    <text evidence="7">The sequence shown here is derived from an EMBL/GenBank/DDBJ whole genome shotgun (WGS) entry which is preliminary data.</text>
</comment>
<evidence type="ECO:0000256" key="6">
    <source>
        <dbReference type="SAM" id="Phobius"/>
    </source>
</evidence>
<evidence type="ECO:0000256" key="2">
    <source>
        <dbReference type="ARBA" id="ARBA00022475"/>
    </source>
</evidence>
<protein>
    <submittedName>
        <fullName evidence="7">Uncharacterized protein</fullName>
    </submittedName>
</protein>
<feature type="non-terminal residue" evidence="7">
    <location>
        <position position="1"/>
    </location>
</feature>
<evidence type="ECO:0000256" key="1">
    <source>
        <dbReference type="ARBA" id="ARBA00004651"/>
    </source>
</evidence>
<dbReference type="PANTHER" id="PTHR38825">
    <property type="entry name" value="LYSINE EXPORTER PROTEIN (LYSE/YGGA)"/>
    <property type="match status" value="1"/>
</dbReference>
<feature type="transmembrane region" description="Helical" evidence="6">
    <location>
        <begin position="41"/>
        <end position="64"/>
    </location>
</feature>
<keyword evidence="2" id="KW-1003">Cell membrane</keyword>
<evidence type="ECO:0000256" key="5">
    <source>
        <dbReference type="ARBA" id="ARBA00023136"/>
    </source>
</evidence>
<keyword evidence="3 6" id="KW-0812">Transmembrane</keyword>
<sequence>KANYIVSHEKKGYLIGILVVIGHAALEFVLILLLLTGVSFFLQNITILILIGLIGGSLLCFYGIMVIKDVLKNRINIEIKKEDTMDIEGYSRNSILGGILVSMTNPYWWLWWAVIGLSFMVNYEV</sequence>
<dbReference type="GO" id="GO:0005886">
    <property type="term" value="C:plasma membrane"/>
    <property type="evidence" value="ECO:0007669"/>
    <property type="project" value="UniProtKB-SubCell"/>
</dbReference>
<feature type="non-terminal residue" evidence="7">
    <location>
        <position position="125"/>
    </location>
</feature>
<dbReference type="InterPro" id="IPR001123">
    <property type="entry name" value="LeuE-type"/>
</dbReference>
<evidence type="ECO:0000313" key="7">
    <source>
        <dbReference type="EMBL" id="GAI50208.1"/>
    </source>
</evidence>
<evidence type="ECO:0000256" key="4">
    <source>
        <dbReference type="ARBA" id="ARBA00022989"/>
    </source>
</evidence>
<dbReference type="Pfam" id="PF01810">
    <property type="entry name" value="LysE"/>
    <property type="match status" value="1"/>
</dbReference>
<reference evidence="7" key="1">
    <citation type="journal article" date="2014" name="Front. Microbiol.">
        <title>High frequency of phylogenetically diverse reductive dehalogenase-homologous genes in deep subseafloor sedimentary metagenomes.</title>
        <authorList>
            <person name="Kawai M."/>
            <person name="Futagami T."/>
            <person name="Toyoda A."/>
            <person name="Takaki Y."/>
            <person name="Nishi S."/>
            <person name="Hori S."/>
            <person name="Arai W."/>
            <person name="Tsubouchi T."/>
            <person name="Morono Y."/>
            <person name="Uchiyama I."/>
            <person name="Ito T."/>
            <person name="Fujiyama A."/>
            <person name="Inagaki F."/>
            <person name="Takami H."/>
        </authorList>
    </citation>
    <scope>NUCLEOTIDE SEQUENCE</scope>
    <source>
        <strain evidence="7">Expedition CK06-06</strain>
    </source>
</reference>
<dbReference type="AlphaFoldDB" id="X1P2X2"/>
<dbReference type="EMBL" id="BARV01042707">
    <property type="protein sequence ID" value="GAI50208.1"/>
    <property type="molecule type" value="Genomic_DNA"/>
</dbReference>
<name>X1P2X2_9ZZZZ</name>
<comment type="subcellular location">
    <subcellularLocation>
        <location evidence="1">Cell membrane</location>
        <topology evidence="1">Multi-pass membrane protein</topology>
    </subcellularLocation>
</comment>
<organism evidence="7">
    <name type="scientific">marine sediment metagenome</name>
    <dbReference type="NCBI Taxonomy" id="412755"/>
    <lineage>
        <taxon>unclassified sequences</taxon>
        <taxon>metagenomes</taxon>
        <taxon>ecological metagenomes</taxon>
    </lineage>
</organism>
<gene>
    <name evidence="7" type="ORF">S06H3_64102</name>
</gene>
<keyword evidence="5 6" id="KW-0472">Membrane</keyword>
<dbReference type="PANTHER" id="PTHR38825:SF1">
    <property type="entry name" value="TRANSPORTER, LYSE FAMILY"/>
    <property type="match status" value="1"/>
</dbReference>
<dbReference type="GO" id="GO:0006865">
    <property type="term" value="P:amino acid transport"/>
    <property type="evidence" value="ECO:0007669"/>
    <property type="project" value="InterPro"/>
</dbReference>
<keyword evidence="4 6" id="KW-1133">Transmembrane helix</keyword>
<feature type="transmembrane region" description="Helical" evidence="6">
    <location>
        <begin position="95"/>
        <end position="121"/>
    </location>
</feature>
<proteinExistence type="predicted"/>
<accession>X1P2X2</accession>
<evidence type="ECO:0000256" key="3">
    <source>
        <dbReference type="ARBA" id="ARBA00022692"/>
    </source>
</evidence>